<organism evidence="2 3">
    <name type="scientific">Crotalaria pallida</name>
    <name type="common">Smooth rattlebox</name>
    <name type="synonym">Crotalaria striata</name>
    <dbReference type="NCBI Taxonomy" id="3830"/>
    <lineage>
        <taxon>Eukaryota</taxon>
        <taxon>Viridiplantae</taxon>
        <taxon>Streptophyta</taxon>
        <taxon>Embryophyta</taxon>
        <taxon>Tracheophyta</taxon>
        <taxon>Spermatophyta</taxon>
        <taxon>Magnoliopsida</taxon>
        <taxon>eudicotyledons</taxon>
        <taxon>Gunneridae</taxon>
        <taxon>Pentapetalae</taxon>
        <taxon>rosids</taxon>
        <taxon>fabids</taxon>
        <taxon>Fabales</taxon>
        <taxon>Fabaceae</taxon>
        <taxon>Papilionoideae</taxon>
        <taxon>50 kb inversion clade</taxon>
        <taxon>genistoids sensu lato</taxon>
        <taxon>core genistoids</taxon>
        <taxon>Crotalarieae</taxon>
        <taxon>Crotalaria</taxon>
    </lineage>
</organism>
<comment type="caution">
    <text evidence="2">The sequence shown here is derived from an EMBL/GenBank/DDBJ whole genome shotgun (WGS) entry which is preliminary data.</text>
</comment>
<feature type="region of interest" description="Disordered" evidence="1">
    <location>
        <begin position="62"/>
        <end position="89"/>
    </location>
</feature>
<dbReference type="EMBL" id="JAYWIO010000001">
    <property type="protein sequence ID" value="KAK7287349.1"/>
    <property type="molecule type" value="Genomic_DNA"/>
</dbReference>
<gene>
    <name evidence="2" type="ORF">RIF29_00621</name>
</gene>
<reference evidence="2 3" key="1">
    <citation type="submission" date="2024-01" db="EMBL/GenBank/DDBJ databases">
        <title>The genomes of 5 underutilized Papilionoideae crops provide insights into root nodulation and disease resistanc.</title>
        <authorList>
            <person name="Yuan L."/>
        </authorList>
    </citation>
    <scope>NUCLEOTIDE SEQUENCE [LARGE SCALE GENOMIC DNA]</scope>
    <source>
        <strain evidence="2">ZHUSHIDOU_FW_LH</strain>
        <tissue evidence="2">Leaf</tissue>
    </source>
</reference>
<proteinExistence type="predicted"/>
<accession>A0AAN9IXN7</accession>
<keyword evidence="3" id="KW-1185">Reference proteome</keyword>
<sequence>MISAFLESNRIAEEEQSARIHAEFPNWFRKQAITGLRGNSQEEAEEVDPDDVLPATVFVEEVEEDEEDEVENEANDEELEIDQNVSDSD</sequence>
<dbReference type="AlphaFoldDB" id="A0AAN9IXN7"/>
<protein>
    <submittedName>
        <fullName evidence="2">Uncharacterized protein</fullName>
    </submittedName>
</protein>
<dbReference type="Proteomes" id="UP001372338">
    <property type="component" value="Unassembled WGS sequence"/>
</dbReference>
<feature type="compositionally biased region" description="Acidic residues" evidence="1">
    <location>
        <begin position="62"/>
        <end position="81"/>
    </location>
</feature>
<name>A0AAN9IXN7_CROPI</name>
<evidence type="ECO:0000313" key="3">
    <source>
        <dbReference type="Proteomes" id="UP001372338"/>
    </source>
</evidence>
<evidence type="ECO:0000256" key="1">
    <source>
        <dbReference type="SAM" id="MobiDB-lite"/>
    </source>
</evidence>
<evidence type="ECO:0000313" key="2">
    <source>
        <dbReference type="EMBL" id="KAK7287349.1"/>
    </source>
</evidence>